<proteinExistence type="predicted"/>
<reference evidence="3 4" key="1">
    <citation type="submission" date="2019-01" db="EMBL/GenBank/DDBJ databases">
        <title>Sequencing of cultivated peanut Arachis hypogaea provides insights into genome evolution and oil improvement.</title>
        <authorList>
            <person name="Chen X."/>
        </authorList>
    </citation>
    <scope>NUCLEOTIDE SEQUENCE [LARGE SCALE GENOMIC DNA]</scope>
    <source>
        <strain evidence="4">cv. Fuhuasheng</strain>
        <tissue evidence="3">Leaves</tissue>
    </source>
</reference>
<comment type="caution">
    <text evidence="3">The sequence shown here is derived from an EMBL/GenBank/DDBJ whole genome shotgun (WGS) entry which is preliminary data.</text>
</comment>
<accession>A0A445BMR0</accession>
<feature type="transmembrane region" description="Helical" evidence="2">
    <location>
        <begin position="104"/>
        <end position="125"/>
    </location>
</feature>
<protein>
    <submittedName>
        <fullName evidence="3">Uncharacterized protein</fullName>
    </submittedName>
</protein>
<keyword evidence="2" id="KW-0472">Membrane</keyword>
<evidence type="ECO:0000256" key="2">
    <source>
        <dbReference type="SAM" id="Phobius"/>
    </source>
</evidence>
<keyword evidence="2" id="KW-0812">Transmembrane</keyword>
<keyword evidence="2" id="KW-1133">Transmembrane helix</keyword>
<feature type="compositionally biased region" description="Pro residues" evidence="1">
    <location>
        <begin position="55"/>
        <end position="66"/>
    </location>
</feature>
<evidence type="ECO:0000313" key="4">
    <source>
        <dbReference type="Proteomes" id="UP000289738"/>
    </source>
</evidence>
<sequence length="141" mass="16050">MRKKPSLELEETLIENLKNPLIFVPWIRRFQPWPPPPPPPRHRRSPPPRHSAHRSPPPPPESPPTPSDAQASELGSPPRDYHRYWIPPPPPSGQQSGMNTGKKVGLLFVGIVAVMQIAMVSFLVFQRNQLLKGNDRYENYS</sequence>
<evidence type="ECO:0000313" key="3">
    <source>
        <dbReference type="EMBL" id="RYR39952.1"/>
    </source>
</evidence>
<keyword evidence="4" id="KW-1185">Reference proteome</keyword>
<dbReference type="PANTHER" id="PTHR36721">
    <property type="entry name" value="PROLINE-RICH FAMILY PROTEIN"/>
    <property type="match status" value="1"/>
</dbReference>
<name>A0A445BMR0_ARAHY</name>
<gene>
    <name evidence="3" type="ORF">Ahy_A09g045597</name>
</gene>
<feature type="compositionally biased region" description="Basic residues" evidence="1">
    <location>
        <begin position="40"/>
        <end position="53"/>
    </location>
</feature>
<dbReference type="EMBL" id="SDMP01000009">
    <property type="protein sequence ID" value="RYR39952.1"/>
    <property type="molecule type" value="Genomic_DNA"/>
</dbReference>
<organism evidence="3 4">
    <name type="scientific">Arachis hypogaea</name>
    <name type="common">Peanut</name>
    <dbReference type="NCBI Taxonomy" id="3818"/>
    <lineage>
        <taxon>Eukaryota</taxon>
        <taxon>Viridiplantae</taxon>
        <taxon>Streptophyta</taxon>
        <taxon>Embryophyta</taxon>
        <taxon>Tracheophyta</taxon>
        <taxon>Spermatophyta</taxon>
        <taxon>Magnoliopsida</taxon>
        <taxon>eudicotyledons</taxon>
        <taxon>Gunneridae</taxon>
        <taxon>Pentapetalae</taxon>
        <taxon>rosids</taxon>
        <taxon>fabids</taxon>
        <taxon>Fabales</taxon>
        <taxon>Fabaceae</taxon>
        <taxon>Papilionoideae</taxon>
        <taxon>50 kb inversion clade</taxon>
        <taxon>dalbergioids sensu lato</taxon>
        <taxon>Dalbergieae</taxon>
        <taxon>Pterocarpus clade</taxon>
        <taxon>Arachis</taxon>
    </lineage>
</organism>
<dbReference type="Proteomes" id="UP000289738">
    <property type="component" value="Chromosome A09"/>
</dbReference>
<dbReference type="STRING" id="3818.A0A445BMR0"/>
<dbReference type="AlphaFoldDB" id="A0A445BMR0"/>
<feature type="region of interest" description="Disordered" evidence="1">
    <location>
        <begin position="33"/>
        <end position="100"/>
    </location>
</feature>
<dbReference type="PANTHER" id="PTHR36721:SF1">
    <property type="entry name" value="OS04G0446401 PROTEIN"/>
    <property type="match status" value="1"/>
</dbReference>
<evidence type="ECO:0000256" key="1">
    <source>
        <dbReference type="SAM" id="MobiDB-lite"/>
    </source>
</evidence>